<reference evidence="4 5" key="1">
    <citation type="submission" date="2018-12" db="EMBL/GenBank/DDBJ databases">
        <title>Bacillus yapensis draft genome sequence.</title>
        <authorList>
            <person name="Yu L."/>
            <person name="Xu X."/>
            <person name="Tang X."/>
        </authorList>
    </citation>
    <scope>NUCLEOTIDE SEQUENCE [LARGE SCALE GENOMIC DNA]</scope>
    <source>
        <strain evidence="4 5">XXST-01</strain>
    </source>
</reference>
<name>A0A3S0KVS0_9BACI</name>
<keyword evidence="3" id="KW-0472">Membrane</keyword>
<dbReference type="Proteomes" id="UP000271374">
    <property type="component" value="Unassembled WGS sequence"/>
</dbReference>
<dbReference type="NCBIfam" id="NF040982">
    <property type="entry name" value="ComGD"/>
    <property type="match status" value="1"/>
</dbReference>
<feature type="transmembrane region" description="Helical" evidence="3">
    <location>
        <begin position="20"/>
        <end position="43"/>
    </location>
</feature>
<keyword evidence="3" id="KW-1133">Transmembrane helix</keyword>
<dbReference type="InterPro" id="IPR016785">
    <property type="entry name" value="ComGD"/>
</dbReference>
<accession>A0A3S0KVS0</accession>
<dbReference type="InterPro" id="IPR012902">
    <property type="entry name" value="N_methyl_site"/>
</dbReference>
<evidence type="ECO:0000313" key="4">
    <source>
        <dbReference type="EMBL" id="RTR35468.1"/>
    </source>
</evidence>
<dbReference type="OrthoDB" id="1653576at2"/>
<proteinExistence type="predicted"/>
<evidence type="ECO:0000256" key="2">
    <source>
        <dbReference type="ARBA" id="ARBA00023287"/>
    </source>
</evidence>
<organism evidence="4 5">
    <name type="scientific">Bacillus yapensis</name>
    <dbReference type="NCBI Taxonomy" id="2492960"/>
    <lineage>
        <taxon>Bacteria</taxon>
        <taxon>Bacillati</taxon>
        <taxon>Bacillota</taxon>
        <taxon>Bacilli</taxon>
        <taxon>Bacillales</taxon>
        <taxon>Bacillaceae</taxon>
        <taxon>Bacillus</taxon>
    </lineage>
</organism>
<dbReference type="AlphaFoldDB" id="A0A3S0KVS0"/>
<evidence type="ECO:0000313" key="5">
    <source>
        <dbReference type="Proteomes" id="UP000271374"/>
    </source>
</evidence>
<dbReference type="RefSeq" id="WP_126407420.1">
    <property type="nucleotide sequence ID" value="NZ_RXNT01000003.1"/>
</dbReference>
<comment type="caution">
    <text evidence="4">The sequence shown here is derived from an EMBL/GenBank/DDBJ whole genome shotgun (WGS) entry which is preliminary data.</text>
</comment>
<protein>
    <submittedName>
        <fullName evidence="4">Type II secretion system protein</fullName>
    </submittedName>
</protein>
<dbReference type="Pfam" id="PF07963">
    <property type="entry name" value="N_methyl"/>
    <property type="match status" value="1"/>
</dbReference>
<dbReference type="GO" id="GO:0009986">
    <property type="term" value="C:cell surface"/>
    <property type="evidence" value="ECO:0007669"/>
    <property type="project" value="UniProtKB-SubCell"/>
</dbReference>
<dbReference type="PROSITE" id="PS00409">
    <property type="entry name" value="PROKAR_NTER_METHYL"/>
    <property type="match status" value="1"/>
</dbReference>
<evidence type="ECO:0000256" key="1">
    <source>
        <dbReference type="ARBA" id="ARBA00004241"/>
    </source>
</evidence>
<evidence type="ECO:0000256" key="3">
    <source>
        <dbReference type="SAM" id="Phobius"/>
    </source>
</evidence>
<dbReference type="EMBL" id="RXNT01000003">
    <property type="protein sequence ID" value="RTR35468.1"/>
    <property type="molecule type" value="Genomic_DNA"/>
</dbReference>
<dbReference type="PIRSF" id="PIRSF021292">
    <property type="entry name" value="Competence_ComGD"/>
    <property type="match status" value="1"/>
</dbReference>
<keyword evidence="5" id="KW-1185">Reference proteome</keyword>
<sequence length="157" mass="18538">MEVLFRRLKKPLLHNNNHGFTLLESLFVLSIFLLIMSLSVLLLRPHNQQLEEQLFFSQLKSDLLYAQQYVLTNQKYVNVNFISSDHYYYVSKQNGETLLRREYSNKITVSEGSQKLHFRFHSNGSISSIGSIFIYIGEEKFQMTFQLGRGRFYVKEL</sequence>
<keyword evidence="3" id="KW-0812">Transmembrane</keyword>
<gene>
    <name evidence="4" type="ORF">EKG37_05090</name>
</gene>
<keyword evidence="2" id="KW-0178">Competence</keyword>
<dbReference type="GO" id="GO:0030420">
    <property type="term" value="P:establishment of competence for transformation"/>
    <property type="evidence" value="ECO:0007669"/>
    <property type="project" value="UniProtKB-KW"/>
</dbReference>
<comment type="subcellular location">
    <subcellularLocation>
        <location evidence="1">Cell surface</location>
    </subcellularLocation>
</comment>
<dbReference type="NCBIfam" id="TIGR02532">
    <property type="entry name" value="IV_pilin_GFxxxE"/>
    <property type="match status" value="1"/>
</dbReference>